<evidence type="ECO:0000256" key="2">
    <source>
        <dbReference type="ARBA" id="ARBA00022448"/>
    </source>
</evidence>
<evidence type="ECO:0000256" key="6">
    <source>
        <dbReference type="SAM" id="Phobius"/>
    </source>
</evidence>
<reference evidence="7" key="1">
    <citation type="journal article" date="2023" name="G3 (Bethesda)">
        <title>A reference genome for the long-term kleptoplast-retaining sea slug Elysia crispata morphotype clarki.</title>
        <authorList>
            <person name="Eastman K.E."/>
            <person name="Pendleton A.L."/>
            <person name="Shaikh M.A."/>
            <person name="Suttiyut T."/>
            <person name="Ogas R."/>
            <person name="Tomko P."/>
            <person name="Gavelis G."/>
            <person name="Widhalm J.R."/>
            <person name="Wisecaver J.H."/>
        </authorList>
    </citation>
    <scope>NUCLEOTIDE SEQUENCE</scope>
    <source>
        <strain evidence="7">ECLA1</strain>
    </source>
</reference>
<evidence type="ECO:0000256" key="5">
    <source>
        <dbReference type="ARBA" id="ARBA00023136"/>
    </source>
</evidence>
<sequence length="495" mass="54417">MRPSNRKALILTGAVLNTLPISLSSYYGNLLPYIDSYYHANRGTIGLHVDPLWIVSVFEVTLVLGMIFTSPLEHRIGIHLTIFAGDVFISFSVISGYLTIKEPLALTFIFGGLQGTSVGIVFALVVKLLLQTIPNNGGLATGVMSAGPVLGALVFIGVAFAVINPSNKEPNLTVHNKVYFADEDLIDRVPIYFLVVGAITTASTLIGAALMYFGSWKLLQNSSEEKSKGALNISIQKNTQTARSEGSVAHENSRALSRTVSTTRNYSTHAREEIMTEKNTSFTSTSRAKPEEIGRNAFQQDNQNSIELCTQDEISPRDAIKTTKFWLVWLAYVTSNHTNYLHLNLYKQYGQQAISDDSLLVTIGIISNAGMVVIRPLVGVASDRFGIRNTSIILNSASCLFMSLMVLALHICPWAYMVLIVIEYIGVSPHTMIFSLLTAFEFDLFLSIAFANVTDLWENTLKNFVSSYFDPTCSMLNKSCNADPVGLDGNYRVDK</sequence>
<evidence type="ECO:0000313" key="7">
    <source>
        <dbReference type="EMBL" id="KAK3792294.1"/>
    </source>
</evidence>
<evidence type="ECO:0000256" key="1">
    <source>
        <dbReference type="ARBA" id="ARBA00004141"/>
    </source>
</evidence>
<feature type="transmembrane region" description="Helical" evidence="6">
    <location>
        <begin position="358"/>
        <end position="378"/>
    </location>
</feature>
<dbReference type="AlphaFoldDB" id="A0AAE1AQV5"/>
<dbReference type="Proteomes" id="UP001283361">
    <property type="component" value="Unassembled WGS sequence"/>
</dbReference>
<evidence type="ECO:0000313" key="8">
    <source>
        <dbReference type="Proteomes" id="UP001283361"/>
    </source>
</evidence>
<keyword evidence="5 6" id="KW-0472">Membrane</keyword>
<accession>A0AAE1AQV5</accession>
<keyword evidence="4 6" id="KW-1133">Transmembrane helix</keyword>
<feature type="transmembrane region" description="Helical" evidence="6">
    <location>
        <begin position="399"/>
        <end position="426"/>
    </location>
</feature>
<feature type="transmembrane region" description="Helical" evidence="6">
    <location>
        <begin position="76"/>
        <end position="98"/>
    </location>
</feature>
<feature type="transmembrane region" description="Helical" evidence="6">
    <location>
        <begin position="142"/>
        <end position="163"/>
    </location>
</feature>
<keyword evidence="3 6" id="KW-0812">Transmembrane</keyword>
<feature type="transmembrane region" description="Helical" evidence="6">
    <location>
        <begin position="191"/>
        <end position="213"/>
    </location>
</feature>
<evidence type="ECO:0000256" key="3">
    <source>
        <dbReference type="ARBA" id="ARBA00022692"/>
    </source>
</evidence>
<name>A0AAE1AQV5_9GAST</name>
<dbReference type="SUPFAM" id="SSF103473">
    <property type="entry name" value="MFS general substrate transporter"/>
    <property type="match status" value="1"/>
</dbReference>
<dbReference type="GO" id="GO:0022857">
    <property type="term" value="F:transmembrane transporter activity"/>
    <property type="evidence" value="ECO:0007669"/>
    <property type="project" value="InterPro"/>
</dbReference>
<dbReference type="InterPro" id="IPR052983">
    <property type="entry name" value="MFS_Riboflavin_Transporter"/>
</dbReference>
<dbReference type="PANTHER" id="PTHR43385:SF1">
    <property type="entry name" value="RIBOFLAVIN TRANSPORTER RIBJ"/>
    <property type="match status" value="1"/>
</dbReference>
<dbReference type="GO" id="GO:0016020">
    <property type="term" value="C:membrane"/>
    <property type="evidence" value="ECO:0007669"/>
    <property type="project" value="UniProtKB-SubCell"/>
</dbReference>
<feature type="transmembrane region" description="Helical" evidence="6">
    <location>
        <begin position="51"/>
        <end position="69"/>
    </location>
</feature>
<keyword evidence="2" id="KW-0813">Transport</keyword>
<proteinExistence type="predicted"/>
<comment type="caution">
    <text evidence="7">The sequence shown here is derived from an EMBL/GenBank/DDBJ whole genome shotgun (WGS) entry which is preliminary data.</text>
</comment>
<dbReference type="PANTHER" id="PTHR43385">
    <property type="entry name" value="RIBOFLAVIN TRANSPORTER RIBJ"/>
    <property type="match status" value="1"/>
</dbReference>
<feature type="transmembrane region" description="Helical" evidence="6">
    <location>
        <begin position="325"/>
        <end position="346"/>
    </location>
</feature>
<dbReference type="InterPro" id="IPR011701">
    <property type="entry name" value="MFS"/>
</dbReference>
<dbReference type="EMBL" id="JAWDGP010001382">
    <property type="protein sequence ID" value="KAK3792294.1"/>
    <property type="molecule type" value="Genomic_DNA"/>
</dbReference>
<dbReference type="Gene3D" id="1.20.1250.20">
    <property type="entry name" value="MFS general substrate transporter like domains"/>
    <property type="match status" value="1"/>
</dbReference>
<dbReference type="InterPro" id="IPR036259">
    <property type="entry name" value="MFS_trans_sf"/>
</dbReference>
<feature type="transmembrane region" description="Helical" evidence="6">
    <location>
        <begin position="432"/>
        <end position="453"/>
    </location>
</feature>
<gene>
    <name evidence="7" type="ORF">RRG08_007372</name>
</gene>
<keyword evidence="8" id="KW-1185">Reference proteome</keyword>
<dbReference type="Pfam" id="PF07690">
    <property type="entry name" value="MFS_1"/>
    <property type="match status" value="1"/>
</dbReference>
<organism evidence="7 8">
    <name type="scientific">Elysia crispata</name>
    <name type="common">lettuce slug</name>
    <dbReference type="NCBI Taxonomy" id="231223"/>
    <lineage>
        <taxon>Eukaryota</taxon>
        <taxon>Metazoa</taxon>
        <taxon>Spiralia</taxon>
        <taxon>Lophotrochozoa</taxon>
        <taxon>Mollusca</taxon>
        <taxon>Gastropoda</taxon>
        <taxon>Heterobranchia</taxon>
        <taxon>Euthyneura</taxon>
        <taxon>Panpulmonata</taxon>
        <taxon>Sacoglossa</taxon>
        <taxon>Placobranchoidea</taxon>
        <taxon>Plakobranchidae</taxon>
        <taxon>Elysia</taxon>
    </lineage>
</organism>
<evidence type="ECO:0000256" key="4">
    <source>
        <dbReference type="ARBA" id="ARBA00022989"/>
    </source>
</evidence>
<feature type="transmembrane region" description="Helical" evidence="6">
    <location>
        <begin position="104"/>
        <end position="130"/>
    </location>
</feature>
<protein>
    <submittedName>
        <fullName evidence="7">Uncharacterized protein</fullName>
    </submittedName>
</protein>
<comment type="subcellular location">
    <subcellularLocation>
        <location evidence="1">Membrane</location>
        <topology evidence="1">Multi-pass membrane protein</topology>
    </subcellularLocation>
</comment>